<proteinExistence type="predicted"/>
<accession>A0A699J5S1</accession>
<protein>
    <submittedName>
        <fullName evidence="1">Uncharacterized protein</fullName>
    </submittedName>
</protein>
<reference evidence="1" key="1">
    <citation type="journal article" date="2019" name="Sci. Rep.">
        <title>Draft genome of Tanacetum cinerariifolium, the natural source of mosquito coil.</title>
        <authorList>
            <person name="Yamashiro T."/>
            <person name="Shiraishi A."/>
            <person name="Satake H."/>
            <person name="Nakayama K."/>
        </authorList>
    </citation>
    <scope>NUCLEOTIDE SEQUENCE</scope>
</reference>
<dbReference type="EMBL" id="BKCJ010369999">
    <property type="protein sequence ID" value="GFA10738.1"/>
    <property type="molecule type" value="Genomic_DNA"/>
</dbReference>
<evidence type="ECO:0000313" key="1">
    <source>
        <dbReference type="EMBL" id="GFA10738.1"/>
    </source>
</evidence>
<name>A0A699J5S1_TANCI</name>
<sequence>MCLETSNHQSASWKYDIRNASVFREIHLPESIKLGKLSISKLRETLVVLEYNMVVASGMPLCAVWMMDNDSFTQLYTIKAPAPSFNAILGFRKTGAIIFKRRVYNHNKSLLATYEPDSKQIAEIGVFDSECSFSVHSYKETQLLIDQPDGPNTDTDKEGTCSVNTCRELISNVIEVPKCVATFNYNVAEDEETVED</sequence>
<gene>
    <name evidence="1" type="ORF">Tci_582710</name>
</gene>
<dbReference type="AlphaFoldDB" id="A0A699J5S1"/>
<comment type="caution">
    <text evidence="1">The sequence shown here is derived from an EMBL/GenBank/DDBJ whole genome shotgun (WGS) entry which is preliminary data.</text>
</comment>
<organism evidence="1">
    <name type="scientific">Tanacetum cinerariifolium</name>
    <name type="common">Dalmatian daisy</name>
    <name type="synonym">Chrysanthemum cinerariifolium</name>
    <dbReference type="NCBI Taxonomy" id="118510"/>
    <lineage>
        <taxon>Eukaryota</taxon>
        <taxon>Viridiplantae</taxon>
        <taxon>Streptophyta</taxon>
        <taxon>Embryophyta</taxon>
        <taxon>Tracheophyta</taxon>
        <taxon>Spermatophyta</taxon>
        <taxon>Magnoliopsida</taxon>
        <taxon>eudicotyledons</taxon>
        <taxon>Gunneridae</taxon>
        <taxon>Pentapetalae</taxon>
        <taxon>asterids</taxon>
        <taxon>campanulids</taxon>
        <taxon>Asterales</taxon>
        <taxon>Asteraceae</taxon>
        <taxon>Asteroideae</taxon>
        <taxon>Anthemideae</taxon>
        <taxon>Anthemidinae</taxon>
        <taxon>Tanacetum</taxon>
    </lineage>
</organism>